<dbReference type="Proteomes" id="UP001299970">
    <property type="component" value="Unassembled WGS sequence"/>
</dbReference>
<protein>
    <submittedName>
        <fullName evidence="2">VOC family protein</fullName>
    </submittedName>
</protein>
<dbReference type="EMBL" id="JAKXMK010000020">
    <property type="protein sequence ID" value="MCH6168620.1"/>
    <property type="molecule type" value="Genomic_DNA"/>
</dbReference>
<feature type="domain" description="Glyoxalase-like" evidence="1">
    <location>
        <begin position="14"/>
        <end position="122"/>
    </location>
</feature>
<proteinExistence type="predicted"/>
<dbReference type="PANTHER" id="PTHR35908">
    <property type="entry name" value="HYPOTHETICAL FUSION PROTEIN"/>
    <property type="match status" value="1"/>
</dbReference>
<gene>
    <name evidence="2" type="ORF">MMF94_23250</name>
</gene>
<dbReference type="CDD" id="cd06587">
    <property type="entry name" value="VOC"/>
    <property type="match status" value="1"/>
</dbReference>
<accession>A0ABS9TJA8</accession>
<evidence type="ECO:0000313" key="3">
    <source>
        <dbReference type="Proteomes" id="UP001299970"/>
    </source>
</evidence>
<reference evidence="2 3" key="1">
    <citation type="submission" date="2022-03" db="EMBL/GenBank/DDBJ databases">
        <title>Pseudonocardia alaer sp. nov., a novel actinomycete isolated from reed forest soil.</title>
        <authorList>
            <person name="Wang L."/>
        </authorList>
    </citation>
    <scope>NUCLEOTIDE SEQUENCE [LARGE SCALE GENOMIC DNA]</scope>
    <source>
        <strain evidence="2 3">Y-16303</strain>
    </source>
</reference>
<dbReference type="Pfam" id="PF18029">
    <property type="entry name" value="Glyoxalase_6"/>
    <property type="match status" value="1"/>
</dbReference>
<dbReference type="PANTHER" id="PTHR35908:SF1">
    <property type="entry name" value="CONSERVED PROTEIN"/>
    <property type="match status" value="1"/>
</dbReference>
<name>A0ABS9TJA8_9PSEU</name>
<sequence length="127" mass="13945">MGEDPVVHSELVAVAVDCLDAERCAAFWCAALGVEVRGRWRDAHEVQYVEIGTADRPMLVFQPVPEGKGGKNRLHLDIAPMTGSQEDEVERLVRLGAMRVADEAEHPWVVLADPEGNEFCVLPPRSG</sequence>
<dbReference type="InterPro" id="IPR041581">
    <property type="entry name" value="Glyoxalase_6"/>
</dbReference>
<dbReference type="Gene3D" id="3.10.180.10">
    <property type="entry name" value="2,3-Dihydroxybiphenyl 1,2-Dioxygenase, domain 1"/>
    <property type="match status" value="1"/>
</dbReference>
<comment type="caution">
    <text evidence="2">The sequence shown here is derived from an EMBL/GenBank/DDBJ whole genome shotgun (WGS) entry which is preliminary data.</text>
</comment>
<dbReference type="InterPro" id="IPR029068">
    <property type="entry name" value="Glyas_Bleomycin-R_OHBP_Dase"/>
</dbReference>
<evidence type="ECO:0000259" key="1">
    <source>
        <dbReference type="Pfam" id="PF18029"/>
    </source>
</evidence>
<dbReference type="SUPFAM" id="SSF54593">
    <property type="entry name" value="Glyoxalase/Bleomycin resistance protein/Dihydroxybiphenyl dioxygenase"/>
    <property type="match status" value="1"/>
</dbReference>
<organism evidence="2 3">
    <name type="scientific">Pseudonocardia alaniniphila</name>
    <dbReference type="NCBI Taxonomy" id="75291"/>
    <lineage>
        <taxon>Bacteria</taxon>
        <taxon>Bacillati</taxon>
        <taxon>Actinomycetota</taxon>
        <taxon>Actinomycetes</taxon>
        <taxon>Pseudonocardiales</taxon>
        <taxon>Pseudonocardiaceae</taxon>
        <taxon>Pseudonocardia</taxon>
    </lineage>
</organism>
<keyword evidence="3" id="KW-1185">Reference proteome</keyword>
<evidence type="ECO:0000313" key="2">
    <source>
        <dbReference type="EMBL" id="MCH6168620.1"/>
    </source>
</evidence>
<dbReference type="RefSeq" id="WP_241039263.1">
    <property type="nucleotide sequence ID" value="NZ_BAAAJF010000022.1"/>
</dbReference>